<dbReference type="OrthoDB" id="5889969at2"/>
<accession>A0A2V2BGN7</accession>
<dbReference type="AlphaFoldDB" id="A0A2V2BGN7"/>
<evidence type="ECO:0000313" key="2">
    <source>
        <dbReference type="EMBL" id="PWK97440.1"/>
    </source>
</evidence>
<proteinExistence type="predicted"/>
<evidence type="ECO:0000313" key="1">
    <source>
        <dbReference type="EMBL" id="MBW1258143.1"/>
    </source>
</evidence>
<comment type="caution">
    <text evidence="2">The sequence shown here is derived from an EMBL/GenBank/DDBJ whole genome shotgun (WGS) entry which is preliminary data.</text>
</comment>
<gene>
    <name evidence="2" type="ORF">C7431_104115</name>
    <name evidence="1" type="ORF">KYI95_13250</name>
</gene>
<dbReference type="STRING" id="574096.HA38_17720"/>
<sequence>MSVRIECNVAQDETDCAKLATIIGRNILKITDSLVGDLQWYSANAMLVPDSLKVIAVEMTGSNRFKLLYDFQWNVFNPCLDLNETITQNEQVSFHISPAALVFEPIENQRPSPGDEL</sequence>
<evidence type="ECO:0000313" key="4">
    <source>
        <dbReference type="Proteomes" id="UP001197236"/>
    </source>
</evidence>
<organism evidence="2 3">
    <name type="scientific">Pantoea allii</name>
    <dbReference type="NCBI Taxonomy" id="574096"/>
    <lineage>
        <taxon>Bacteria</taxon>
        <taxon>Pseudomonadati</taxon>
        <taxon>Pseudomonadota</taxon>
        <taxon>Gammaproteobacteria</taxon>
        <taxon>Enterobacterales</taxon>
        <taxon>Erwiniaceae</taxon>
        <taxon>Pantoea</taxon>
    </lineage>
</organism>
<dbReference type="RefSeq" id="WP_063878666.1">
    <property type="nucleotide sequence ID" value="NZ_CP125958.1"/>
</dbReference>
<reference evidence="2 3" key="1">
    <citation type="submission" date="2018-05" db="EMBL/GenBank/DDBJ databases">
        <title>Genomic Encyclopedia of Type Strains, Phase IV (KMG-V): Genome sequencing to study the core and pangenomes of soil and plant-associated prokaryotes.</title>
        <authorList>
            <person name="Whitman W."/>
        </authorList>
    </citation>
    <scope>NUCLEOTIDE SEQUENCE [LARGE SCALE GENOMIC DNA]</scope>
    <source>
        <strain evidence="2 3">PNA 200-10</strain>
    </source>
</reference>
<dbReference type="Proteomes" id="UP000245981">
    <property type="component" value="Unassembled WGS sequence"/>
</dbReference>
<evidence type="ECO:0000313" key="3">
    <source>
        <dbReference type="Proteomes" id="UP000245981"/>
    </source>
</evidence>
<protein>
    <submittedName>
        <fullName evidence="2">Uncharacterized protein</fullName>
    </submittedName>
</protein>
<dbReference type="Proteomes" id="UP001197236">
    <property type="component" value="Unassembled WGS sequence"/>
</dbReference>
<reference evidence="1 4" key="2">
    <citation type="submission" date="2021-07" db="EMBL/GenBank/DDBJ databases">
        <title>A novel phosphonate cluster across the Pantoea species complex is important for pathogenicity in onion.</title>
        <authorList>
            <person name="Zhao M."/>
            <person name="Stice S."/>
            <person name="Shin G.Y."/>
            <person name="Coutinho T."/>
            <person name="Gitaitis R."/>
            <person name="Kvitko B."/>
            <person name="Dutta B."/>
        </authorList>
    </citation>
    <scope>NUCLEOTIDE SEQUENCE [LARGE SCALE GENOMIC DNA]</scope>
    <source>
        <strain evidence="1 4">BD 382</strain>
    </source>
</reference>
<name>A0A2V2BGN7_9GAMM</name>
<dbReference type="EMBL" id="QGHF01000004">
    <property type="protein sequence ID" value="PWK97440.1"/>
    <property type="molecule type" value="Genomic_DNA"/>
</dbReference>
<keyword evidence="4" id="KW-1185">Reference proteome</keyword>
<dbReference type="EMBL" id="JAHVXZ010000006">
    <property type="protein sequence ID" value="MBW1258143.1"/>
    <property type="molecule type" value="Genomic_DNA"/>
</dbReference>
<dbReference type="GeneID" id="99737974"/>